<sequence length="79" mass="8967">MTRHKAKLVTCHYTLLGIFGKLLQALKTKLETMRPEERHCALRVDEMQLTPVLDFDPTVKKPIGVMTVPLANPRQKIVG</sequence>
<dbReference type="VEuPathDB" id="VectorBase:HLOH_050303"/>
<accession>A0A9J6FID8</accession>
<feature type="domain" description="Transposable element P transposase-like RNase H" evidence="1">
    <location>
        <begin position="17"/>
        <end position="68"/>
    </location>
</feature>
<evidence type="ECO:0000313" key="3">
    <source>
        <dbReference type="Proteomes" id="UP000821853"/>
    </source>
</evidence>
<dbReference type="AlphaFoldDB" id="A0A9J6FID8"/>
<dbReference type="OrthoDB" id="6511241at2759"/>
<comment type="caution">
    <text evidence="2">The sequence shown here is derived from an EMBL/GenBank/DDBJ whole genome shotgun (WGS) entry which is preliminary data.</text>
</comment>
<organism evidence="2 3">
    <name type="scientific">Haemaphysalis longicornis</name>
    <name type="common">Bush tick</name>
    <dbReference type="NCBI Taxonomy" id="44386"/>
    <lineage>
        <taxon>Eukaryota</taxon>
        <taxon>Metazoa</taxon>
        <taxon>Ecdysozoa</taxon>
        <taxon>Arthropoda</taxon>
        <taxon>Chelicerata</taxon>
        <taxon>Arachnida</taxon>
        <taxon>Acari</taxon>
        <taxon>Parasitiformes</taxon>
        <taxon>Ixodida</taxon>
        <taxon>Ixodoidea</taxon>
        <taxon>Ixodidae</taxon>
        <taxon>Haemaphysalinae</taxon>
        <taxon>Haemaphysalis</taxon>
    </lineage>
</organism>
<dbReference type="Pfam" id="PF21787">
    <property type="entry name" value="TNP-like_RNaseH_N"/>
    <property type="match status" value="1"/>
</dbReference>
<protein>
    <recommendedName>
        <fullName evidence="1">Transposable element P transposase-like RNase H domain-containing protein</fullName>
    </recommendedName>
</protein>
<gene>
    <name evidence="2" type="ORF">HPB48_019906</name>
</gene>
<evidence type="ECO:0000313" key="2">
    <source>
        <dbReference type="EMBL" id="KAH9366126.1"/>
    </source>
</evidence>
<evidence type="ECO:0000259" key="1">
    <source>
        <dbReference type="Pfam" id="PF21787"/>
    </source>
</evidence>
<name>A0A9J6FID8_HAELO</name>
<proteinExistence type="predicted"/>
<keyword evidence="3" id="KW-1185">Reference proteome</keyword>
<dbReference type="Proteomes" id="UP000821853">
    <property type="component" value="Chromosome 2"/>
</dbReference>
<dbReference type="EMBL" id="JABSTR010000004">
    <property type="protein sequence ID" value="KAH9366126.1"/>
    <property type="molecule type" value="Genomic_DNA"/>
</dbReference>
<reference evidence="2 3" key="1">
    <citation type="journal article" date="2020" name="Cell">
        <title>Large-Scale Comparative Analyses of Tick Genomes Elucidate Their Genetic Diversity and Vector Capacities.</title>
        <authorList>
            <consortium name="Tick Genome and Microbiome Consortium (TIGMIC)"/>
            <person name="Jia N."/>
            <person name="Wang J."/>
            <person name="Shi W."/>
            <person name="Du L."/>
            <person name="Sun Y."/>
            <person name="Zhan W."/>
            <person name="Jiang J.F."/>
            <person name="Wang Q."/>
            <person name="Zhang B."/>
            <person name="Ji P."/>
            <person name="Bell-Sakyi L."/>
            <person name="Cui X.M."/>
            <person name="Yuan T.T."/>
            <person name="Jiang B.G."/>
            <person name="Yang W.F."/>
            <person name="Lam T.T."/>
            <person name="Chang Q.C."/>
            <person name="Ding S.J."/>
            <person name="Wang X.J."/>
            <person name="Zhu J.G."/>
            <person name="Ruan X.D."/>
            <person name="Zhao L."/>
            <person name="Wei J.T."/>
            <person name="Ye R.Z."/>
            <person name="Que T.C."/>
            <person name="Du C.H."/>
            <person name="Zhou Y.H."/>
            <person name="Cheng J.X."/>
            <person name="Dai P.F."/>
            <person name="Guo W.B."/>
            <person name="Han X.H."/>
            <person name="Huang E.J."/>
            <person name="Li L.F."/>
            <person name="Wei W."/>
            <person name="Gao Y.C."/>
            <person name="Liu J.Z."/>
            <person name="Shao H.Z."/>
            <person name="Wang X."/>
            <person name="Wang C.C."/>
            <person name="Yang T.C."/>
            <person name="Huo Q.B."/>
            <person name="Li W."/>
            <person name="Chen H.Y."/>
            <person name="Chen S.E."/>
            <person name="Zhou L.G."/>
            <person name="Ni X.B."/>
            <person name="Tian J.H."/>
            <person name="Sheng Y."/>
            <person name="Liu T."/>
            <person name="Pan Y.S."/>
            <person name="Xia L.Y."/>
            <person name="Li J."/>
            <person name="Zhao F."/>
            <person name="Cao W.C."/>
        </authorList>
    </citation>
    <scope>NUCLEOTIDE SEQUENCE [LARGE SCALE GENOMIC DNA]</scope>
    <source>
        <strain evidence="2">HaeL-2018</strain>
    </source>
</reference>
<dbReference type="InterPro" id="IPR048365">
    <property type="entry name" value="TNP-like_RNaseH_N"/>
</dbReference>